<name>A0AAV7RD38_PLEWA</name>
<reference evidence="1" key="1">
    <citation type="journal article" date="2022" name="bioRxiv">
        <title>Sequencing and chromosome-scale assembly of the giantPleurodeles waltlgenome.</title>
        <authorList>
            <person name="Brown T."/>
            <person name="Elewa A."/>
            <person name="Iarovenko S."/>
            <person name="Subramanian E."/>
            <person name="Araus A.J."/>
            <person name="Petzold A."/>
            <person name="Susuki M."/>
            <person name="Suzuki K.-i.T."/>
            <person name="Hayashi T."/>
            <person name="Toyoda A."/>
            <person name="Oliveira C."/>
            <person name="Osipova E."/>
            <person name="Leigh N.D."/>
            <person name="Simon A."/>
            <person name="Yun M.H."/>
        </authorList>
    </citation>
    <scope>NUCLEOTIDE SEQUENCE</scope>
    <source>
        <strain evidence="1">20211129_DDA</strain>
        <tissue evidence="1">Liver</tissue>
    </source>
</reference>
<dbReference type="AlphaFoldDB" id="A0AAV7RD38"/>
<dbReference type="EMBL" id="JANPWB010000009">
    <property type="protein sequence ID" value="KAJ1150045.1"/>
    <property type="molecule type" value="Genomic_DNA"/>
</dbReference>
<accession>A0AAV7RD38</accession>
<evidence type="ECO:0000313" key="1">
    <source>
        <dbReference type="EMBL" id="KAJ1150045.1"/>
    </source>
</evidence>
<keyword evidence="2" id="KW-1185">Reference proteome</keyword>
<gene>
    <name evidence="1" type="ORF">NDU88_002843</name>
</gene>
<protein>
    <submittedName>
        <fullName evidence="1">Uncharacterized protein</fullName>
    </submittedName>
</protein>
<comment type="caution">
    <text evidence="1">The sequence shown here is derived from an EMBL/GenBank/DDBJ whole genome shotgun (WGS) entry which is preliminary data.</text>
</comment>
<proteinExistence type="predicted"/>
<dbReference type="Proteomes" id="UP001066276">
    <property type="component" value="Chromosome 5"/>
</dbReference>
<evidence type="ECO:0000313" key="2">
    <source>
        <dbReference type="Proteomes" id="UP001066276"/>
    </source>
</evidence>
<sequence>MRYPSNRYALSVTTKSVQRDVARGCCCTARVTVSRSSLNERLRCRETANGSTTGTGTYTQDGDLQCECQARVPKAPESK</sequence>
<organism evidence="1 2">
    <name type="scientific">Pleurodeles waltl</name>
    <name type="common">Iberian ribbed newt</name>
    <dbReference type="NCBI Taxonomy" id="8319"/>
    <lineage>
        <taxon>Eukaryota</taxon>
        <taxon>Metazoa</taxon>
        <taxon>Chordata</taxon>
        <taxon>Craniata</taxon>
        <taxon>Vertebrata</taxon>
        <taxon>Euteleostomi</taxon>
        <taxon>Amphibia</taxon>
        <taxon>Batrachia</taxon>
        <taxon>Caudata</taxon>
        <taxon>Salamandroidea</taxon>
        <taxon>Salamandridae</taxon>
        <taxon>Pleurodelinae</taxon>
        <taxon>Pleurodeles</taxon>
    </lineage>
</organism>